<accession>A0ABW4GF93</accession>
<evidence type="ECO:0000313" key="5">
    <source>
        <dbReference type="Proteomes" id="UP001597097"/>
    </source>
</evidence>
<name>A0ABW4GF93_9ACTN</name>
<dbReference type="Proteomes" id="UP001597097">
    <property type="component" value="Unassembled WGS sequence"/>
</dbReference>
<protein>
    <submittedName>
        <fullName evidence="4">Tripartite tricarboxylate transporter TctB family protein</fullName>
    </submittedName>
</protein>
<keyword evidence="5" id="KW-1185">Reference proteome</keyword>
<evidence type="ECO:0000259" key="3">
    <source>
        <dbReference type="Pfam" id="PF07331"/>
    </source>
</evidence>
<dbReference type="InterPro" id="IPR009936">
    <property type="entry name" value="DUF1468"/>
</dbReference>
<feature type="transmembrane region" description="Helical" evidence="2">
    <location>
        <begin position="35"/>
        <end position="55"/>
    </location>
</feature>
<dbReference type="RefSeq" id="WP_219538860.1">
    <property type="nucleotide sequence ID" value="NZ_JAHKRM010000051.1"/>
</dbReference>
<sequence>MTSLTPEEDLPREDGPEEEDLPVPPSPRYARRQNIIAAIIPLVIGVIAGIMSWNLGVGSLSNPGPGLWPLAVCVAMVVTAAVLVLRSGPTGEEERFTRETLIVVVAAVSLLGYAFLFERIGFEIPTVALLVLWLKGLGREGWRMTAIISLGSTAALYLLFVTGLGVSLPHILPF</sequence>
<feature type="transmembrane region" description="Helical" evidence="2">
    <location>
        <begin position="97"/>
        <end position="116"/>
    </location>
</feature>
<proteinExistence type="predicted"/>
<feature type="compositionally biased region" description="Acidic residues" evidence="1">
    <location>
        <begin position="1"/>
        <end position="21"/>
    </location>
</feature>
<keyword evidence="2" id="KW-0472">Membrane</keyword>
<comment type="caution">
    <text evidence="4">The sequence shown here is derived from an EMBL/GenBank/DDBJ whole genome shotgun (WGS) entry which is preliminary data.</text>
</comment>
<evidence type="ECO:0000256" key="1">
    <source>
        <dbReference type="SAM" id="MobiDB-lite"/>
    </source>
</evidence>
<dbReference type="EMBL" id="JBHUCM010000025">
    <property type="protein sequence ID" value="MFD1541200.1"/>
    <property type="molecule type" value="Genomic_DNA"/>
</dbReference>
<keyword evidence="2" id="KW-1133">Transmembrane helix</keyword>
<feature type="domain" description="DUF1468" evidence="3">
    <location>
        <begin position="36"/>
        <end position="169"/>
    </location>
</feature>
<evidence type="ECO:0000313" key="4">
    <source>
        <dbReference type="EMBL" id="MFD1541200.1"/>
    </source>
</evidence>
<keyword evidence="2" id="KW-0812">Transmembrane</keyword>
<gene>
    <name evidence="4" type="ORF">ACFSJ0_29395</name>
</gene>
<dbReference type="Pfam" id="PF07331">
    <property type="entry name" value="TctB"/>
    <property type="match status" value="1"/>
</dbReference>
<evidence type="ECO:0000256" key="2">
    <source>
        <dbReference type="SAM" id="Phobius"/>
    </source>
</evidence>
<reference evidence="5" key="1">
    <citation type="journal article" date="2019" name="Int. J. Syst. Evol. Microbiol.">
        <title>The Global Catalogue of Microorganisms (GCM) 10K type strain sequencing project: providing services to taxonomists for standard genome sequencing and annotation.</title>
        <authorList>
            <consortium name="The Broad Institute Genomics Platform"/>
            <consortium name="The Broad Institute Genome Sequencing Center for Infectious Disease"/>
            <person name="Wu L."/>
            <person name="Ma J."/>
        </authorList>
    </citation>
    <scope>NUCLEOTIDE SEQUENCE [LARGE SCALE GENOMIC DNA]</scope>
    <source>
        <strain evidence="5">CGMCC 1.15399</strain>
    </source>
</reference>
<feature type="region of interest" description="Disordered" evidence="1">
    <location>
        <begin position="1"/>
        <end position="26"/>
    </location>
</feature>
<organism evidence="4 5">
    <name type="scientific">Nonomuraea guangzhouensis</name>
    <dbReference type="NCBI Taxonomy" id="1291555"/>
    <lineage>
        <taxon>Bacteria</taxon>
        <taxon>Bacillati</taxon>
        <taxon>Actinomycetota</taxon>
        <taxon>Actinomycetes</taxon>
        <taxon>Streptosporangiales</taxon>
        <taxon>Streptosporangiaceae</taxon>
        <taxon>Nonomuraea</taxon>
    </lineage>
</organism>
<feature type="transmembrane region" description="Helical" evidence="2">
    <location>
        <begin position="150"/>
        <end position="172"/>
    </location>
</feature>
<feature type="transmembrane region" description="Helical" evidence="2">
    <location>
        <begin position="67"/>
        <end position="85"/>
    </location>
</feature>